<protein>
    <submittedName>
        <fullName evidence="2">Protein sel-1 homolog 3-like</fullName>
    </submittedName>
</protein>
<organism evidence="2 3">
    <name type="scientific">Neolamprologus brichardi</name>
    <name type="common">Fairy cichlid</name>
    <name type="synonym">Lamprologus brichardi</name>
    <dbReference type="NCBI Taxonomy" id="32507"/>
    <lineage>
        <taxon>Eukaryota</taxon>
        <taxon>Metazoa</taxon>
        <taxon>Chordata</taxon>
        <taxon>Craniata</taxon>
        <taxon>Vertebrata</taxon>
        <taxon>Euteleostomi</taxon>
        <taxon>Actinopterygii</taxon>
        <taxon>Neopterygii</taxon>
        <taxon>Teleostei</taxon>
        <taxon>Neoteleostei</taxon>
        <taxon>Acanthomorphata</taxon>
        <taxon>Ovalentaria</taxon>
        <taxon>Cichlomorphae</taxon>
        <taxon>Cichliformes</taxon>
        <taxon>Cichlidae</taxon>
        <taxon>African cichlids</taxon>
        <taxon>Pseudocrenilabrinae</taxon>
        <taxon>Lamprologini</taxon>
        <taxon>Neolamprologus</taxon>
    </lineage>
</organism>
<reference evidence="2" key="1">
    <citation type="submission" date="2025-08" db="UniProtKB">
        <authorList>
            <consortium name="Ensembl"/>
        </authorList>
    </citation>
    <scope>IDENTIFICATION</scope>
</reference>
<evidence type="ECO:0000313" key="2">
    <source>
        <dbReference type="Ensembl" id="ENSNBRP00000030983.1"/>
    </source>
</evidence>
<dbReference type="GeneTree" id="ENSGT00940000165744"/>
<evidence type="ECO:0000256" key="1">
    <source>
        <dbReference type="SAM" id="Phobius"/>
    </source>
</evidence>
<dbReference type="SUPFAM" id="SSF81901">
    <property type="entry name" value="HCP-like"/>
    <property type="match status" value="2"/>
</dbReference>
<keyword evidence="1" id="KW-1133">Transmembrane helix</keyword>
<dbReference type="Pfam" id="PF08238">
    <property type="entry name" value="Sel1"/>
    <property type="match status" value="6"/>
</dbReference>
<sequence>MLVFCHIQVVWGLDEVKILNPPEEALPDHLLQVLYSCDEATTVQLDCVVSFETGTISTFLLRQWNCVPGVNKIRTVKLNLPDWLVYQPDGIVPDSQWVLSCILRASVRHTGYDDTEKSVRAQHVANLKPKPYLSRRVKQHQLCIAWGTQMLQLTKQFIQKQCALEQETLHLLSSIYASTGESFGITKTLNPHRNEVLEYLRVKAISFPWYDRLHCQEALCGVFHHINSQNSYITPAILLTKSGHLHIQMNGESQESSAFLSSFKVPLNVWCNLIVMVQGRTVSSLLLTQFRFIIMLDDTEGYFVIGGGKYIPGVKGYFGPVIYHRNRIVPDIMVFLVILYLLNTCSYIQLNCSLCSSLIISFFFSLSFMFQIALYSLSLHKLGKARSTEVVSKVLSLLLQAGCLADTRALHMSSVLYSTGLGVQKEPFKAWLLGLLGAQKGDRLALLHLGHLHHLGLHGQPKDHDLAYAYYANIAQQTTIDRHNPSPQQTTVEAIFVNDEKMLNIQTSENHHIFQWLKHQARRGATEAEQAISRMLFWGQQGVTPNILEAVRHYERGAVQWEDPVSMYDYGIVLLQGHGVEKNIPKAVTFLKKAMDKGHVPAINALAWYYEHFEKDYKQAIQLWEQADLLMCPEAAFNLGAIYSQGLYPGKPANQYIAYKYYLKSAERGNIRGGILIADIWTTGMPGFVNRHPSDAVLWVKWAGEHNGYLGSILHKALDAYLKNDVFTSLLYYMMAAEAGYAVAQFNVAYLCDTYGKNNPQGWYNLGVLGEEGYKLPLSILIKLGISDLLHVRICNKKTTTIFLSKRCRDSEDADSFFPCSLALFSVYVQTFQKHYSAAIKVSVISISTPNQ</sequence>
<keyword evidence="1" id="KW-0812">Transmembrane</keyword>
<dbReference type="OMA" id="PTPQQTF"/>
<dbReference type="Proteomes" id="UP000261580">
    <property type="component" value="Unassembled WGS sequence"/>
</dbReference>
<dbReference type="Ensembl" id="ENSNBRT00000031771.1">
    <property type="protein sequence ID" value="ENSNBRP00000030983.1"/>
    <property type="gene ID" value="ENSNBRG00000023544.1"/>
</dbReference>
<feature type="transmembrane region" description="Helical" evidence="1">
    <location>
        <begin position="332"/>
        <end position="350"/>
    </location>
</feature>
<feature type="transmembrane region" description="Helical" evidence="1">
    <location>
        <begin position="356"/>
        <end position="377"/>
    </location>
</feature>
<dbReference type="InterPro" id="IPR011990">
    <property type="entry name" value="TPR-like_helical_dom_sf"/>
</dbReference>
<dbReference type="Gene3D" id="1.25.40.10">
    <property type="entry name" value="Tetratricopeptide repeat domain"/>
    <property type="match status" value="2"/>
</dbReference>
<dbReference type="AlphaFoldDB" id="A0A3Q4I9Q9"/>
<dbReference type="InterPro" id="IPR006597">
    <property type="entry name" value="Sel1-like"/>
</dbReference>
<evidence type="ECO:0000313" key="3">
    <source>
        <dbReference type="Proteomes" id="UP000261580"/>
    </source>
</evidence>
<accession>A0A3Q4I9Q9</accession>
<keyword evidence="1" id="KW-0472">Membrane</keyword>
<dbReference type="SMART" id="SM00671">
    <property type="entry name" value="SEL1"/>
    <property type="match status" value="7"/>
</dbReference>
<dbReference type="STRING" id="32507.ENSNBRP00000030983"/>
<reference evidence="2" key="2">
    <citation type="submission" date="2025-09" db="UniProtKB">
        <authorList>
            <consortium name="Ensembl"/>
        </authorList>
    </citation>
    <scope>IDENTIFICATION</scope>
</reference>
<dbReference type="PANTHER" id="PTHR44444:SF4">
    <property type="entry name" value="PROTEIN SEL-1 HOMOLOG 3 ISOFORM X1"/>
    <property type="match status" value="1"/>
</dbReference>
<dbReference type="PANTHER" id="PTHR44444">
    <property type="entry name" value="PROTEIN SEL-1 HOMOLOG 3"/>
    <property type="match status" value="1"/>
</dbReference>
<dbReference type="InterPro" id="IPR042756">
    <property type="entry name" value="Sel-1L3"/>
</dbReference>
<keyword evidence="3" id="KW-1185">Reference proteome</keyword>
<proteinExistence type="predicted"/>
<name>A0A3Q4I9Q9_NEOBR</name>